<dbReference type="AlphaFoldDB" id="A0A1M3TAB9"/>
<accession>A0A1M3TAB9</accession>
<dbReference type="OrthoDB" id="4453902at2759"/>
<evidence type="ECO:0000313" key="1">
    <source>
        <dbReference type="EMBL" id="OJZ83699.1"/>
    </source>
</evidence>
<proteinExistence type="predicted"/>
<evidence type="ECO:0000313" key="2">
    <source>
        <dbReference type="Proteomes" id="UP000184063"/>
    </source>
</evidence>
<reference evidence="2" key="1">
    <citation type="journal article" date="2017" name="Genome Biol.">
        <title>Comparative genomics reveals high biological diversity and specific adaptations in the industrially and medically important fungal genus Aspergillus.</title>
        <authorList>
            <person name="de Vries R.P."/>
            <person name="Riley R."/>
            <person name="Wiebenga A."/>
            <person name="Aguilar-Osorio G."/>
            <person name="Amillis S."/>
            <person name="Uchima C.A."/>
            <person name="Anderluh G."/>
            <person name="Asadollahi M."/>
            <person name="Askin M."/>
            <person name="Barry K."/>
            <person name="Battaglia E."/>
            <person name="Bayram O."/>
            <person name="Benocci T."/>
            <person name="Braus-Stromeyer S.A."/>
            <person name="Caldana C."/>
            <person name="Canovas D."/>
            <person name="Cerqueira G.C."/>
            <person name="Chen F."/>
            <person name="Chen W."/>
            <person name="Choi C."/>
            <person name="Clum A."/>
            <person name="Dos Santos R.A."/>
            <person name="Damasio A.R."/>
            <person name="Diallinas G."/>
            <person name="Emri T."/>
            <person name="Fekete E."/>
            <person name="Flipphi M."/>
            <person name="Freyberg S."/>
            <person name="Gallo A."/>
            <person name="Gournas C."/>
            <person name="Habgood R."/>
            <person name="Hainaut M."/>
            <person name="Harispe M.L."/>
            <person name="Henrissat B."/>
            <person name="Hilden K.S."/>
            <person name="Hope R."/>
            <person name="Hossain A."/>
            <person name="Karabika E."/>
            <person name="Karaffa L."/>
            <person name="Karanyi Z."/>
            <person name="Krasevec N."/>
            <person name="Kuo A."/>
            <person name="Kusch H."/>
            <person name="LaButti K."/>
            <person name="Lagendijk E.L."/>
            <person name="Lapidus A."/>
            <person name="Levasseur A."/>
            <person name="Lindquist E."/>
            <person name="Lipzen A."/>
            <person name="Logrieco A.F."/>
            <person name="MacCabe A."/>
            <person name="Maekelae M.R."/>
            <person name="Malavazi I."/>
            <person name="Melin P."/>
            <person name="Meyer V."/>
            <person name="Mielnichuk N."/>
            <person name="Miskei M."/>
            <person name="Molnar A.P."/>
            <person name="Mule G."/>
            <person name="Ngan C.Y."/>
            <person name="Orejas M."/>
            <person name="Orosz E."/>
            <person name="Ouedraogo J.P."/>
            <person name="Overkamp K.M."/>
            <person name="Park H.-S."/>
            <person name="Perrone G."/>
            <person name="Piumi F."/>
            <person name="Punt P.J."/>
            <person name="Ram A.F."/>
            <person name="Ramon A."/>
            <person name="Rauscher S."/>
            <person name="Record E."/>
            <person name="Riano-Pachon D.M."/>
            <person name="Robert V."/>
            <person name="Roehrig J."/>
            <person name="Ruller R."/>
            <person name="Salamov A."/>
            <person name="Salih N.S."/>
            <person name="Samson R.A."/>
            <person name="Sandor E."/>
            <person name="Sanguinetti M."/>
            <person name="Schuetze T."/>
            <person name="Sepcic K."/>
            <person name="Shelest E."/>
            <person name="Sherlock G."/>
            <person name="Sophianopoulou V."/>
            <person name="Squina F.M."/>
            <person name="Sun H."/>
            <person name="Susca A."/>
            <person name="Todd R.B."/>
            <person name="Tsang A."/>
            <person name="Unkles S.E."/>
            <person name="van de Wiele N."/>
            <person name="van Rossen-Uffink D."/>
            <person name="Oliveira J.V."/>
            <person name="Vesth T.C."/>
            <person name="Visser J."/>
            <person name="Yu J.-H."/>
            <person name="Zhou M."/>
            <person name="Andersen M.R."/>
            <person name="Archer D.B."/>
            <person name="Baker S.E."/>
            <person name="Benoit I."/>
            <person name="Brakhage A.A."/>
            <person name="Braus G.H."/>
            <person name="Fischer R."/>
            <person name="Frisvad J.C."/>
            <person name="Goldman G.H."/>
            <person name="Houbraken J."/>
            <person name="Oakley B."/>
            <person name="Pocsi I."/>
            <person name="Scazzocchio C."/>
            <person name="Seiboth B."/>
            <person name="vanKuyk P.A."/>
            <person name="Wortman J."/>
            <person name="Dyer P.S."/>
            <person name="Grigoriev I.V."/>
        </authorList>
    </citation>
    <scope>NUCLEOTIDE SEQUENCE [LARGE SCALE GENOMIC DNA]</scope>
    <source>
        <strain evidence="2">CBS 106.47</strain>
    </source>
</reference>
<gene>
    <name evidence="1" type="ORF">ASPFODRAFT_83148</name>
</gene>
<protein>
    <submittedName>
        <fullName evidence="1">Uncharacterized protein</fullName>
    </submittedName>
</protein>
<dbReference type="VEuPathDB" id="FungiDB:ASPFODRAFT_83148"/>
<dbReference type="EMBL" id="KV878245">
    <property type="protein sequence ID" value="OJZ83699.1"/>
    <property type="molecule type" value="Genomic_DNA"/>
</dbReference>
<organism evidence="1 2">
    <name type="scientific">Aspergillus luchuensis (strain CBS 106.47)</name>
    <dbReference type="NCBI Taxonomy" id="1137211"/>
    <lineage>
        <taxon>Eukaryota</taxon>
        <taxon>Fungi</taxon>
        <taxon>Dikarya</taxon>
        <taxon>Ascomycota</taxon>
        <taxon>Pezizomycotina</taxon>
        <taxon>Eurotiomycetes</taxon>
        <taxon>Eurotiomycetidae</taxon>
        <taxon>Eurotiales</taxon>
        <taxon>Aspergillaceae</taxon>
        <taxon>Aspergillus</taxon>
        <taxon>Aspergillus subgen. Circumdati</taxon>
    </lineage>
</organism>
<dbReference type="Proteomes" id="UP000184063">
    <property type="component" value="Unassembled WGS sequence"/>
</dbReference>
<sequence>MSDQQLLLERQARRHALAKIEEHIKQTTNMQVEPSDLKAAGIRHFPLSLEGAKDRPSFFRPYEEELPLPVEEDEFLQIELTSDNIMWDTRALELFLFDHFHDCRGSAKREYPQNPPYGVYREIGDFKFGQLLECGKFNWYAVSVTDYPDENLPHIKAIVENDAIGDGGLLRGENMTITDIMRARLRSNTLRLHIVASMLVLSLMGPRHARVLEADFDGAMLNIRASKLYDFTRKNTDAVQLLTRYWLGGACGQTTMKS</sequence>
<name>A0A1M3TAB9_ASPLC</name>